<sequence>MSIQTSDALYRRHEREWAAFRDAVEQNETSQKRNDPASDEPVYGSKLSDHE</sequence>
<feature type="compositionally biased region" description="Basic and acidic residues" evidence="1">
    <location>
        <begin position="22"/>
        <end position="36"/>
    </location>
</feature>
<accession>A0A949PPZ7</accession>
<evidence type="ECO:0000256" key="1">
    <source>
        <dbReference type="SAM" id="MobiDB-lite"/>
    </source>
</evidence>
<organism evidence="2 3">
    <name type="scientific">Falsochrobactrum tianjinense</name>
    <dbReference type="NCBI Taxonomy" id="2706015"/>
    <lineage>
        <taxon>Bacteria</taxon>
        <taxon>Pseudomonadati</taxon>
        <taxon>Pseudomonadota</taxon>
        <taxon>Alphaproteobacteria</taxon>
        <taxon>Hyphomicrobiales</taxon>
        <taxon>Brucellaceae</taxon>
        <taxon>Falsochrobactrum</taxon>
    </lineage>
</organism>
<proteinExistence type="predicted"/>
<comment type="caution">
    <text evidence="2">The sequence shown here is derived from an EMBL/GenBank/DDBJ whole genome shotgun (WGS) entry which is preliminary data.</text>
</comment>
<name>A0A949PPZ7_9HYPH</name>
<reference evidence="2 3" key="1">
    <citation type="submission" date="2021-06" db="EMBL/GenBank/DDBJ databases">
        <title>Falsochrobactrum tianjin sp.nov., a new petroleum-degrading bacteria isolated from oily soils.</title>
        <authorList>
            <person name="Chen G."/>
            <person name="Chen H."/>
            <person name="Tian J."/>
            <person name="Qing J."/>
            <person name="Zhong L."/>
            <person name="Ma W."/>
            <person name="Song Y."/>
            <person name="Cui X."/>
            <person name="Yan B."/>
        </authorList>
    </citation>
    <scope>NUCLEOTIDE SEQUENCE [LARGE SCALE GENOMIC DNA]</scope>
    <source>
        <strain evidence="2 3">TDYN1</strain>
    </source>
</reference>
<protein>
    <submittedName>
        <fullName evidence="2">Uncharacterized protein</fullName>
    </submittedName>
</protein>
<evidence type="ECO:0000313" key="2">
    <source>
        <dbReference type="EMBL" id="MBV2142745.1"/>
    </source>
</evidence>
<gene>
    <name evidence="2" type="ORF">KUG47_04420</name>
</gene>
<dbReference type="Proteomes" id="UP000752297">
    <property type="component" value="Unassembled WGS sequence"/>
</dbReference>
<dbReference type="RefSeq" id="WP_217676710.1">
    <property type="nucleotide sequence ID" value="NZ_JAHRVA010000001.1"/>
</dbReference>
<feature type="region of interest" description="Disordered" evidence="1">
    <location>
        <begin position="22"/>
        <end position="51"/>
    </location>
</feature>
<keyword evidence="3" id="KW-1185">Reference proteome</keyword>
<dbReference type="AlphaFoldDB" id="A0A949PPZ7"/>
<evidence type="ECO:0000313" key="3">
    <source>
        <dbReference type="Proteomes" id="UP000752297"/>
    </source>
</evidence>
<dbReference type="EMBL" id="JAHRVA010000001">
    <property type="protein sequence ID" value="MBV2142745.1"/>
    <property type="molecule type" value="Genomic_DNA"/>
</dbReference>